<gene>
    <name evidence="1" type="ORF">CEN44_03640</name>
</gene>
<proteinExistence type="predicted"/>
<comment type="caution">
    <text evidence="1">The sequence shown here is derived from an EMBL/GenBank/DDBJ whole genome shotgun (WGS) entry which is preliminary data.</text>
</comment>
<dbReference type="RefSeq" id="WP_016864774.1">
    <property type="nucleotide sequence ID" value="NZ_CAWNVR010000006.1"/>
</dbReference>
<dbReference type="AlphaFoldDB" id="A0A2N6K7L5"/>
<reference evidence="1 2" key="1">
    <citation type="submission" date="2017-08" db="EMBL/GenBank/DDBJ databases">
        <title>Genomes of Fischerella (Mastigocladus) sp. strains.</title>
        <authorList>
            <person name="Miller S.R."/>
        </authorList>
    </citation>
    <scope>NUCLEOTIDE SEQUENCE [LARGE SCALE GENOMIC DNA]</scope>
    <source>
        <strain evidence="1 2">CCMEE 5323</strain>
    </source>
</reference>
<name>A0A2N6K7L5_FISMU</name>
<protein>
    <recommendedName>
        <fullName evidence="3">Sigma-70 family RNA polymerase sigma factor</fullName>
    </recommendedName>
</protein>
<dbReference type="EMBL" id="NRQW01000077">
    <property type="protein sequence ID" value="PLZ93266.1"/>
    <property type="molecule type" value="Genomic_DNA"/>
</dbReference>
<organism evidence="1 2">
    <name type="scientific">Fischerella muscicola CCMEE 5323</name>
    <dbReference type="NCBI Taxonomy" id="2019572"/>
    <lineage>
        <taxon>Bacteria</taxon>
        <taxon>Bacillati</taxon>
        <taxon>Cyanobacteriota</taxon>
        <taxon>Cyanophyceae</taxon>
        <taxon>Nostocales</taxon>
        <taxon>Hapalosiphonaceae</taxon>
        <taxon>Fischerella</taxon>
    </lineage>
</organism>
<evidence type="ECO:0000313" key="1">
    <source>
        <dbReference type="EMBL" id="PLZ93266.1"/>
    </source>
</evidence>
<dbReference type="Proteomes" id="UP000235036">
    <property type="component" value="Unassembled WGS sequence"/>
</dbReference>
<accession>A0A2N6K7L5</accession>
<evidence type="ECO:0000313" key="2">
    <source>
        <dbReference type="Proteomes" id="UP000235036"/>
    </source>
</evidence>
<sequence>MDQQLEQLVAEAQQYAPQTEERQLVLTQLVDQIMRSRKICRQFRNQPLFGVYEQIYQLVRQQLLFDIQNQLNQYNPKQTNIRAWTCNLCHQAFRNILTDVQLKNLALEAQRHPPHTELRQYALGELIEAIRLSGRLCHPHKENFSSPQFYQLLYDEAVNITLTYVCQKIDIYDPERGDKKFMNWVNFRLDKVLIQSSQEFRKDNIYSLPCLSDLETFVQPEETPLMYENLRDFLEKDYEHIFKNTHIRNRPDANFATIALARLSGKNWQDISRELGISIPTLSSFFQRSCEKFRNHFRQYI</sequence>
<evidence type="ECO:0008006" key="3">
    <source>
        <dbReference type="Google" id="ProtNLM"/>
    </source>
</evidence>
<keyword evidence="2" id="KW-1185">Reference proteome</keyword>